<comment type="similarity">
    <text evidence="2 17">Belongs to the class-I pyridine nucleotide-disulfide oxidoreductase family.</text>
</comment>
<comment type="catalytic activity">
    <reaction evidence="18">
        <text>2 glutathione + NADP(+) = glutathione disulfide + NADPH + H(+)</text>
        <dbReference type="Rhea" id="RHEA:11740"/>
        <dbReference type="ChEBI" id="CHEBI:15378"/>
        <dbReference type="ChEBI" id="CHEBI:57783"/>
        <dbReference type="ChEBI" id="CHEBI:57925"/>
        <dbReference type="ChEBI" id="CHEBI:58297"/>
        <dbReference type="ChEBI" id="CHEBI:58349"/>
        <dbReference type="EC" id="1.8.1.7"/>
    </reaction>
</comment>
<dbReference type="InterPro" id="IPR012999">
    <property type="entry name" value="Pyr_OxRdtase_I_AS"/>
</dbReference>
<dbReference type="FunFam" id="3.50.50.60:FF:000030">
    <property type="entry name" value="Glutathione reductase"/>
    <property type="match status" value="1"/>
</dbReference>
<feature type="binding site" evidence="15">
    <location>
        <position position="273"/>
    </location>
    <ligand>
        <name>NAD(+)</name>
        <dbReference type="ChEBI" id="CHEBI:57540"/>
    </ligand>
</feature>
<dbReference type="PANTHER" id="PTHR42737:SF2">
    <property type="entry name" value="GLUTATHIONE REDUCTASE"/>
    <property type="match status" value="1"/>
</dbReference>
<dbReference type="SUPFAM" id="SSF55424">
    <property type="entry name" value="FAD/NAD-linked reductases, dimerisation (C-terminal) domain"/>
    <property type="match status" value="1"/>
</dbReference>
<feature type="active site" description="Proton acceptor" evidence="14">
    <location>
        <position position="450"/>
    </location>
</feature>
<dbReference type="InterPro" id="IPR004099">
    <property type="entry name" value="Pyr_nucl-diS_OxRdtase_dimer"/>
</dbReference>
<keyword evidence="11" id="KW-1015">Disulfide bond</keyword>
<name>A0AAD5Y321_9FUNG</name>
<dbReference type="EMBL" id="JADGKB010000043">
    <property type="protein sequence ID" value="KAJ3256999.1"/>
    <property type="molecule type" value="Genomic_DNA"/>
</dbReference>
<dbReference type="InterPro" id="IPR036188">
    <property type="entry name" value="FAD/NAD-bd_sf"/>
</dbReference>
<feature type="disulfide bond" description="Redox-active" evidence="16">
    <location>
        <begin position="42"/>
        <end position="47"/>
    </location>
</feature>
<evidence type="ECO:0000256" key="4">
    <source>
        <dbReference type="ARBA" id="ARBA00012607"/>
    </source>
</evidence>
<proteinExistence type="inferred from homology"/>
<dbReference type="Proteomes" id="UP001210925">
    <property type="component" value="Unassembled WGS sequence"/>
</dbReference>
<evidence type="ECO:0000256" key="15">
    <source>
        <dbReference type="PIRSR" id="PIRSR000350-3"/>
    </source>
</evidence>
<organism evidence="21 22">
    <name type="scientific">Boothiomyces macroporosus</name>
    <dbReference type="NCBI Taxonomy" id="261099"/>
    <lineage>
        <taxon>Eukaryota</taxon>
        <taxon>Fungi</taxon>
        <taxon>Fungi incertae sedis</taxon>
        <taxon>Chytridiomycota</taxon>
        <taxon>Chytridiomycota incertae sedis</taxon>
        <taxon>Chytridiomycetes</taxon>
        <taxon>Rhizophydiales</taxon>
        <taxon>Terramycetaceae</taxon>
        <taxon>Boothiomyces</taxon>
    </lineage>
</organism>
<gene>
    <name evidence="21" type="ORF">HK103_004982</name>
</gene>
<keyword evidence="10 17" id="KW-0560">Oxidoreductase</keyword>
<dbReference type="Pfam" id="PF07992">
    <property type="entry name" value="Pyr_redox_2"/>
    <property type="match status" value="1"/>
</dbReference>
<evidence type="ECO:0000256" key="3">
    <source>
        <dbReference type="ARBA" id="ARBA00011738"/>
    </source>
</evidence>
<evidence type="ECO:0000259" key="19">
    <source>
        <dbReference type="Pfam" id="PF02852"/>
    </source>
</evidence>
<comment type="subcellular location">
    <subcellularLocation>
        <location evidence="1 18">Cytoplasm</location>
    </subcellularLocation>
</comment>
<dbReference type="GO" id="GO:0050661">
    <property type="term" value="F:NADP binding"/>
    <property type="evidence" value="ECO:0007669"/>
    <property type="project" value="InterPro"/>
</dbReference>
<dbReference type="PROSITE" id="PS00076">
    <property type="entry name" value="PYRIDINE_REDOX_1"/>
    <property type="match status" value="1"/>
</dbReference>
<dbReference type="InterPro" id="IPR016156">
    <property type="entry name" value="FAD/NAD-linked_Rdtase_dimer_sf"/>
</dbReference>
<dbReference type="InterPro" id="IPR023753">
    <property type="entry name" value="FAD/NAD-binding_dom"/>
</dbReference>
<dbReference type="PRINTS" id="PR00411">
    <property type="entry name" value="PNDRDTASEI"/>
</dbReference>
<reference evidence="21" key="1">
    <citation type="submission" date="2020-05" db="EMBL/GenBank/DDBJ databases">
        <title>Phylogenomic resolution of chytrid fungi.</title>
        <authorList>
            <person name="Stajich J.E."/>
            <person name="Amses K."/>
            <person name="Simmons R."/>
            <person name="Seto K."/>
            <person name="Myers J."/>
            <person name="Bonds A."/>
            <person name="Quandt C.A."/>
            <person name="Barry K."/>
            <person name="Liu P."/>
            <person name="Grigoriev I."/>
            <person name="Longcore J.E."/>
            <person name="James T.Y."/>
        </authorList>
    </citation>
    <scope>NUCLEOTIDE SEQUENCE</scope>
    <source>
        <strain evidence="21">PLAUS21</strain>
    </source>
</reference>
<feature type="binding site" evidence="15">
    <location>
        <begin position="140"/>
        <end position="142"/>
    </location>
    <ligand>
        <name>FAD</name>
        <dbReference type="ChEBI" id="CHEBI:57692"/>
    </ligand>
</feature>
<sequence length="461" mass="50140">MAKTFDYLVLGGGSGGIASARRAAMYGAKVALIENARLGGTCVNVGCVPKKVMWNTASIAESLHEASSYGFDLKGVQPSFNWKLLKDKRDAYVKRLNGIYANNLGKDEIQVINGTASFVDNNTVKVGEELYTAKHILIATGSRAWIPDIPGAKEFGVTSDGFFELEHQPKKVAIAGAGYIAVELAGIFNALGSQVTLFIRQSEFLRTFDSSIREGIMEEYKNAGIEIVPLSAITEVKNLGTATEKKLSLTVTNKDTLQTFVKNDYESLIWAVGREANTEPLNLKATGIKLNDKGFITADEYQNTGVPGVYALGDICGIEMLTPAAIAAGRKLSERLFNNKPDSKLDYDNIPSVIFSHPTAGSVGLPEHEAVAKYGRENLKIYQSKFVNMHYSMLDHKPKTHYKIICLGKEEKVIGLHLFGKASDEILQGFGVAIKMGATKADFDNCVAIHPTAAEELVTMR</sequence>
<dbReference type="NCBIfam" id="TIGR01421">
    <property type="entry name" value="gluta_reduc_1"/>
    <property type="match status" value="1"/>
</dbReference>
<evidence type="ECO:0000256" key="17">
    <source>
        <dbReference type="RuleBase" id="RU003691"/>
    </source>
</evidence>
<dbReference type="Pfam" id="PF02852">
    <property type="entry name" value="Pyr_redox_dim"/>
    <property type="match status" value="1"/>
</dbReference>
<evidence type="ECO:0000313" key="21">
    <source>
        <dbReference type="EMBL" id="KAJ3256999.1"/>
    </source>
</evidence>
<evidence type="ECO:0000256" key="8">
    <source>
        <dbReference type="ARBA" id="ARBA00022827"/>
    </source>
</evidence>
<dbReference type="GO" id="GO:0050660">
    <property type="term" value="F:flavin adenine dinucleotide binding"/>
    <property type="evidence" value="ECO:0007669"/>
    <property type="project" value="InterPro"/>
</dbReference>
<protein>
    <recommendedName>
        <fullName evidence="5 18">Glutathione reductase</fullName>
        <ecNumber evidence="4 18">1.8.1.7</ecNumber>
    </recommendedName>
</protein>
<evidence type="ECO:0000256" key="2">
    <source>
        <dbReference type="ARBA" id="ARBA00007532"/>
    </source>
</evidence>
<dbReference type="GO" id="GO:0005739">
    <property type="term" value="C:mitochondrion"/>
    <property type="evidence" value="ECO:0007669"/>
    <property type="project" value="TreeGrafter"/>
</dbReference>
<evidence type="ECO:0000313" key="22">
    <source>
        <dbReference type="Proteomes" id="UP001210925"/>
    </source>
</evidence>
<evidence type="ECO:0000256" key="13">
    <source>
        <dbReference type="ARBA" id="ARBA00056905"/>
    </source>
</evidence>
<dbReference type="NCBIfam" id="NF004776">
    <property type="entry name" value="PRK06116.1"/>
    <property type="match status" value="1"/>
</dbReference>
<keyword evidence="6 18" id="KW-0963">Cytoplasm</keyword>
<dbReference type="EC" id="1.8.1.7" evidence="4 18"/>
<dbReference type="GO" id="GO:0034599">
    <property type="term" value="P:cellular response to oxidative stress"/>
    <property type="evidence" value="ECO:0007669"/>
    <property type="project" value="TreeGrafter"/>
</dbReference>
<comment type="function">
    <text evidence="13 18">Catalyzes the reduction of glutathione disulfide (GSSG) to reduced glutathione (GSH). Constitutes the major mechanism to maintain a high GSH:GSSG ratio in the cytosol.</text>
</comment>
<comment type="caution">
    <text evidence="21">The sequence shown here is derived from an EMBL/GenBank/DDBJ whole genome shotgun (WGS) entry which is preliminary data.</text>
</comment>
<evidence type="ECO:0000256" key="5">
    <source>
        <dbReference type="ARBA" id="ARBA00017111"/>
    </source>
</evidence>
<evidence type="ECO:0000256" key="9">
    <source>
        <dbReference type="ARBA" id="ARBA00022857"/>
    </source>
</evidence>
<accession>A0AAD5Y321</accession>
<keyword evidence="12 17" id="KW-0676">Redox-active center</keyword>
<evidence type="ECO:0000259" key="20">
    <source>
        <dbReference type="Pfam" id="PF07992"/>
    </source>
</evidence>
<feature type="domain" description="Pyridine nucleotide-disulphide oxidoreductase dimerisation" evidence="19">
    <location>
        <begin position="350"/>
        <end position="460"/>
    </location>
</feature>
<dbReference type="InterPro" id="IPR006322">
    <property type="entry name" value="Glutathione_Rdtase_euk/bac"/>
</dbReference>
<evidence type="ECO:0000256" key="14">
    <source>
        <dbReference type="PIRSR" id="PIRSR000350-2"/>
    </source>
</evidence>
<dbReference type="PIRSF" id="PIRSF000350">
    <property type="entry name" value="Mercury_reductase_MerA"/>
    <property type="match status" value="1"/>
</dbReference>
<keyword evidence="15" id="KW-0547">Nucleotide-binding</keyword>
<dbReference type="PRINTS" id="PR00368">
    <property type="entry name" value="FADPNR"/>
</dbReference>
<keyword evidence="7 17" id="KW-0285">Flavoprotein</keyword>
<keyword evidence="9 18" id="KW-0521">NADP</keyword>
<evidence type="ECO:0000256" key="12">
    <source>
        <dbReference type="ARBA" id="ARBA00023284"/>
    </source>
</evidence>
<feature type="domain" description="FAD/NAD(P)-binding" evidence="20">
    <location>
        <begin position="5"/>
        <end position="329"/>
    </location>
</feature>
<keyword evidence="15" id="KW-0520">NAD</keyword>
<dbReference type="PANTHER" id="PTHR42737">
    <property type="entry name" value="GLUTATHIONE REDUCTASE"/>
    <property type="match status" value="1"/>
</dbReference>
<comment type="cofactor">
    <cofactor evidence="15">
        <name>FAD</name>
        <dbReference type="ChEBI" id="CHEBI:57692"/>
    </cofactor>
    <text evidence="15">Binds 1 FAD per subunit.</text>
</comment>
<dbReference type="AlphaFoldDB" id="A0AAD5Y321"/>
<dbReference type="InterPro" id="IPR001100">
    <property type="entry name" value="Pyr_nuc-diS_OxRdtase"/>
</dbReference>
<comment type="subunit">
    <text evidence="3">Homodimer.</text>
</comment>
<evidence type="ECO:0000256" key="10">
    <source>
        <dbReference type="ARBA" id="ARBA00023002"/>
    </source>
</evidence>
<dbReference type="GO" id="GO:0006749">
    <property type="term" value="P:glutathione metabolic process"/>
    <property type="evidence" value="ECO:0007669"/>
    <property type="project" value="InterPro"/>
</dbReference>
<evidence type="ECO:0000256" key="6">
    <source>
        <dbReference type="ARBA" id="ARBA00022490"/>
    </source>
</evidence>
<dbReference type="GO" id="GO:0045454">
    <property type="term" value="P:cell redox homeostasis"/>
    <property type="evidence" value="ECO:0007669"/>
    <property type="project" value="InterPro"/>
</dbReference>
<evidence type="ECO:0000256" key="18">
    <source>
        <dbReference type="RuleBase" id="RU365016"/>
    </source>
</evidence>
<feature type="binding site" evidence="15">
    <location>
        <begin position="176"/>
        <end position="183"/>
    </location>
    <ligand>
        <name>NAD(+)</name>
        <dbReference type="ChEBI" id="CHEBI:57540"/>
    </ligand>
</feature>
<dbReference type="InterPro" id="IPR046952">
    <property type="entry name" value="GSHR/TRXR-like"/>
</dbReference>
<dbReference type="Gene3D" id="3.30.390.30">
    <property type="match status" value="1"/>
</dbReference>
<feature type="binding site" evidence="15">
    <location>
        <position position="314"/>
    </location>
    <ligand>
        <name>FAD</name>
        <dbReference type="ChEBI" id="CHEBI:57692"/>
    </ligand>
</feature>
<keyword evidence="22" id="KW-1185">Reference proteome</keyword>
<evidence type="ECO:0000256" key="16">
    <source>
        <dbReference type="PIRSR" id="PIRSR000350-4"/>
    </source>
</evidence>
<keyword evidence="8 15" id="KW-0274">FAD</keyword>
<dbReference type="SUPFAM" id="SSF51905">
    <property type="entry name" value="FAD/NAD(P)-binding domain"/>
    <property type="match status" value="1"/>
</dbReference>
<evidence type="ECO:0000256" key="7">
    <source>
        <dbReference type="ARBA" id="ARBA00022630"/>
    </source>
</evidence>
<dbReference type="FunFam" id="3.30.390.30:FF:000003">
    <property type="entry name" value="Glutathione reductase"/>
    <property type="match status" value="1"/>
</dbReference>
<evidence type="ECO:0000256" key="11">
    <source>
        <dbReference type="ARBA" id="ARBA00023157"/>
    </source>
</evidence>
<feature type="binding site" evidence="15">
    <location>
        <position position="51"/>
    </location>
    <ligand>
        <name>FAD</name>
        <dbReference type="ChEBI" id="CHEBI:57692"/>
    </ligand>
</feature>
<dbReference type="GO" id="GO:0005829">
    <property type="term" value="C:cytosol"/>
    <property type="evidence" value="ECO:0007669"/>
    <property type="project" value="TreeGrafter"/>
</dbReference>
<dbReference type="Gene3D" id="3.50.50.60">
    <property type="entry name" value="FAD/NAD(P)-binding domain"/>
    <property type="match status" value="2"/>
</dbReference>
<dbReference type="GO" id="GO:0004362">
    <property type="term" value="F:glutathione-disulfide reductase (NADPH) activity"/>
    <property type="evidence" value="ECO:0007669"/>
    <property type="project" value="UniProtKB-EC"/>
</dbReference>
<evidence type="ECO:0000256" key="1">
    <source>
        <dbReference type="ARBA" id="ARBA00004496"/>
    </source>
</evidence>